<reference evidence="1 2" key="2">
    <citation type="journal article" date="2011" name="J. Bacteriol.">
        <title>Genomes of three methylotrophs from a single niche uncover genetic and metabolic divergence of Methylophilaceae.</title>
        <authorList>
            <person name="Lapidus A."/>
            <person name="Clum A."/>
            <person name="Labutti K."/>
            <person name="Kaluzhnaya M.G."/>
            <person name="Lim S."/>
            <person name="Beck D.A."/>
            <person name="Glavina Del Rio T."/>
            <person name="Nolan M."/>
            <person name="Mavromatis K."/>
            <person name="Huntemann M."/>
            <person name="Lucas S."/>
            <person name="Lidstrom M.E."/>
            <person name="Ivanova N."/>
            <person name="Chistoserdova L."/>
        </authorList>
    </citation>
    <scope>NUCLEOTIDE SEQUENCE [LARGE SCALE GENOMIC DNA]</scope>
    <source>
        <strain evidence="1 2">301</strain>
    </source>
</reference>
<name>D7DKE6_METV0</name>
<protein>
    <recommendedName>
        <fullName evidence="3">Glycosyltransferase</fullName>
    </recommendedName>
</protein>
<dbReference type="OrthoDB" id="9815923at2"/>
<dbReference type="HOGENOM" id="CLU_962800_0_0_4"/>
<dbReference type="eggNOG" id="COG1215">
    <property type="taxonomic scope" value="Bacteria"/>
</dbReference>
<evidence type="ECO:0000313" key="2">
    <source>
        <dbReference type="Proteomes" id="UP000000383"/>
    </source>
</evidence>
<gene>
    <name evidence="1" type="ordered locus">M301_2020</name>
</gene>
<dbReference type="RefSeq" id="WP_013148704.1">
    <property type="nucleotide sequence ID" value="NC_014207.1"/>
</dbReference>
<organism evidence="1 2">
    <name type="scientific">Methylotenera versatilis (strain 301)</name>
    <dbReference type="NCBI Taxonomy" id="666681"/>
    <lineage>
        <taxon>Bacteria</taxon>
        <taxon>Pseudomonadati</taxon>
        <taxon>Pseudomonadota</taxon>
        <taxon>Betaproteobacteria</taxon>
        <taxon>Nitrosomonadales</taxon>
        <taxon>Methylophilaceae</taxon>
        <taxon>Methylotenera</taxon>
    </lineage>
</organism>
<keyword evidence="2" id="KW-1185">Reference proteome</keyword>
<evidence type="ECO:0008006" key="3">
    <source>
        <dbReference type="Google" id="ProtNLM"/>
    </source>
</evidence>
<reference evidence="2" key="1">
    <citation type="submission" date="2010-05" db="EMBL/GenBank/DDBJ databases">
        <title>Complete sequence of Methylotenera sp. 301.</title>
        <authorList>
            <person name="Lucas S."/>
            <person name="Copeland A."/>
            <person name="Lapidus A."/>
            <person name="Cheng J.-F."/>
            <person name="Bruce D."/>
            <person name="Goodwin L."/>
            <person name="Pitluck S."/>
            <person name="Clum A."/>
            <person name="Land M."/>
            <person name="Hauser L."/>
            <person name="Kyrpides N."/>
            <person name="Ivanova N."/>
            <person name="Chistoservova L."/>
            <person name="Kalyuzhnaya M."/>
            <person name="Woyke T."/>
        </authorList>
    </citation>
    <scope>NUCLEOTIDE SEQUENCE [LARGE SCALE GENOMIC DNA]</scope>
    <source>
        <strain evidence="2">301</strain>
    </source>
</reference>
<evidence type="ECO:0000313" key="1">
    <source>
        <dbReference type="EMBL" id="ADI30392.1"/>
    </source>
</evidence>
<dbReference type="STRING" id="666681.M301_2020"/>
<dbReference type="Gene3D" id="3.90.550.10">
    <property type="entry name" value="Spore Coat Polysaccharide Biosynthesis Protein SpsA, Chain A"/>
    <property type="match status" value="1"/>
</dbReference>
<sequence>MKVSVFTFIRNGSLLGYPFIESICSALPLCDEFVIAVGDSEDDTLARIKAINSEKIVIIQTRWNEKMQDRGFVYAQQKMIAQYNCTGDWAFYLEGDEILHESDIPKIRSSMEQHLDNPEVEALAFNYLHFFGSPDWLAISPAWYRQECRIIRNTIRSWAPDGLYWVVMDKNRKGRHPKAALIGAPIYHYGHVRSIAAMHEKNQRVGKYWGHDHPLFNGYQIDAQALSPFSGRHPDIVKNWLAHEAEKSFTPNPSYQPTKRELKHRWAMKLERLFGWELSKKHFSLTKNTKN</sequence>
<dbReference type="EMBL" id="CP002056">
    <property type="protein sequence ID" value="ADI30392.1"/>
    <property type="molecule type" value="Genomic_DNA"/>
</dbReference>
<dbReference type="KEGG" id="meh:M301_2020"/>
<dbReference type="Proteomes" id="UP000000383">
    <property type="component" value="Chromosome"/>
</dbReference>
<dbReference type="AlphaFoldDB" id="D7DKE6"/>
<dbReference type="InterPro" id="IPR029044">
    <property type="entry name" value="Nucleotide-diphossugar_trans"/>
</dbReference>
<proteinExistence type="predicted"/>
<dbReference type="SUPFAM" id="SSF53448">
    <property type="entry name" value="Nucleotide-diphospho-sugar transferases"/>
    <property type="match status" value="1"/>
</dbReference>
<accession>D7DKE6</accession>